<evidence type="ECO:0000313" key="3">
    <source>
        <dbReference type="EMBL" id="GAA1774805.1"/>
    </source>
</evidence>
<evidence type="ECO:0000313" key="4">
    <source>
        <dbReference type="Proteomes" id="UP001500655"/>
    </source>
</evidence>
<keyword evidence="2" id="KW-0472">Membrane</keyword>
<dbReference type="EMBL" id="BAAALS010000040">
    <property type="protein sequence ID" value="GAA1774805.1"/>
    <property type="molecule type" value="Genomic_DNA"/>
</dbReference>
<sequence length="225" mass="23657">MTRLAYSGAVTTHPQDPTDPGDPVDPYDSSAGPHPATYPDIYQPPPDNLPATFIDSQPWDTTPRTPTNPPAAPPAVVYPPPYPSSPAYPASPGYPPTAGYGIPPGGYPMLQPIIVVPPPPNAPYGVDPSTGQPLSDKSKVAAGLLQLLPGIVLCLGGIGRLYAGHVGLGVVQLLGTVIAWFGLVCGFFTIVGWCLTVPFWIWFVVDGIMLLAGRPTDSQGRLLRN</sequence>
<keyword evidence="2" id="KW-1133">Transmembrane helix</keyword>
<accession>A0ABP4XDT8</accession>
<keyword evidence="4" id="KW-1185">Reference proteome</keyword>
<keyword evidence="2" id="KW-0812">Transmembrane</keyword>
<feature type="transmembrane region" description="Helical" evidence="2">
    <location>
        <begin position="140"/>
        <end position="158"/>
    </location>
</feature>
<feature type="transmembrane region" description="Helical" evidence="2">
    <location>
        <begin position="178"/>
        <end position="205"/>
    </location>
</feature>
<name>A0ABP4XDT8_9ACTN</name>
<comment type="caution">
    <text evidence="3">The sequence shown here is derived from an EMBL/GenBank/DDBJ whole genome shotgun (WGS) entry which is preliminary data.</text>
</comment>
<dbReference type="Proteomes" id="UP001500655">
    <property type="component" value="Unassembled WGS sequence"/>
</dbReference>
<feature type="compositionally biased region" description="Pro residues" evidence="1">
    <location>
        <begin position="66"/>
        <end position="77"/>
    </location>
</feature>
<evidence type="ECO:0008006" key="5">
    <source>
        <dbReference type="Google" id="ProtNLM"/>
    </source>
</evidence>
<evidence type="ECO:0000256" key="2">
    <source>
        <dbReference type="SAM" id="Phobius"/>
    </source>
</evidence>
<organism evidence="3 4">
    <name type="scientific">Luedemannella helvata</name>
    <dbReference type="NCBI Taxonomy" id="349315"/>
    <lineage>
        <taxon>Bacteria</taxon>
        <taxon>Bacillati</taxon>
        <taxon>Actinomycetota</taxon>
        <taxon>Actinomycetes</taxon>
        <taxon>Micromonosporales</taxon>
        <taxon>Micromonosporaceae</taxon>
        <taxon>Luedemannella</taxon>
    </lineage>
</organism>
<gene>
    <name evidence="3" type="ORF">GCM10009681_52960</name>
</gene>
<proteinExistence type="predicted"/>
<feature type="region of interest" description="Disordered" evidence="1">
    <location>
        <begin position="1"/>
        <end position="77"/>
    </location>
</feature>
<reference evidence="4" key="1">
    <citation type="journal article" date="2019" name="Int. J. Syst. Evol. Microbiol.">
        <title>The Global Catalogue of Microorganisms (GCM) 10K type strain sequencing project: providing services to taxonomists for standard genome sequencing and annotation.</title>
        <authorList>
            <consortium name="The Broad Institute Genomics Platform"/>
            <consortium name="The Broad Institute Genome Sequencing Center for Infectious Disease"/>
            <person name="Wu L."/>
            <person name="Ma J."/>
        </authorList>
    </citation>
    <scope>NUCLEOTIDE SEQUENCE [LARGE SCALE GENOMIC DNA]</scope>
    <source>
        <strain evidence="4">JCM 13249</strain>
    </source>
</reference>
<evidence type="ECO:0000256" key="1">
    <source>
        <dbReference type="SAM" id="MobiDB-lite"/>
    </source>
</evidence>
<protein>
    <recommendedName>
        <fullName evidence="5">TM2 domain-containing protein</fullName>
    </recommendedName>
</protein>